<dbReference type="Proteomes" id="UP000295807">
    <property type="component" value="Unassembled WGS sequence"/>
</dbReference>
<keyword evidence="9" id="KW-1185">Reference proteome</keyword>
<evidence type="ECO:0000256" key="2">
    <source>
        <dbReference type="ARBA" id="ARBA00022605"/>
    </source>
</evidence>
<dbReference type="GO" id="GO:0003856">
    <property type="term" value="F:3-dehydroquinate synthase activity"/>
    <property type="evidence" value="ECO:0007669"/>
    <property type="project" value="TreeGrafter"/>
</dbReference>
<sequence length="396" mass="43951">MEAIKQEFSVAYQYSVFFTEHLFDTNNKLLHNVLKELTSTSSSKILFVIDEGAARHHPDLIGKIRGYFESHPGLPALCAEPLLIPGGEQCKNDETYTRQILEAVNQYGIDRHSFVAAIGGGAVLDLVGYAAAIAHRGVRHIRIPTTVLSQNDSGVGVKNGINYFGKKNFLGTFVPPVAVLNDFEFLRTLHIRDWRSGIAEAIKVALIKDEPFFRYIESNAASLAARDMSGMKEIIYHCAKLHLDHIRGGGDPFEKGSSRPLDFGHWSAHKLEQMSDYRLRHGEAVVIGMALDVTYSTLKGMLSQEDAARVLSLFLRLGFRFYDPLLMLNLDAENRSRSVLAGLHEFREHLGGQLTITLLEDIGKGAEVHEMDEGLLLKAIKFLGSASVEEQANVTC</sequence>
<dbReference type="GO" id="GO:0009073">
    <property type="term" value="P:aromatic amino acid family biosynthetic process"/>
    <property type="evidence" value="ECO:0007669"/>
    <property type="project" value="UniProtKB-KW"/>
</dbReference>
<reference evidence="8 9" key="1">
    <citation type="submission" date="2019-03" db="EMBL/GenBank/DDBJ databases">
        <title>Genomic Encyclopedia of Type Strains, Phase IV (KMG-IV): sequencing the most valuable type-strain genomes for metagenomic binning, comparative biology and taxonomic classification.</title>
        <authorList>
            <person name="Goeker M."/>
        </authorList>
    </citation>
    <scope>NUCLEOTIDE SEQUENCE [LARGE SCALE GENOMIC DNA]</scope>
    <source>
        <strain evidence="8 9">DSM 21100</strain>
    </source>
</reference>
<name>A0A4R3KTM3_9SPHI</name>
<evidence type="ECO:0000259" key="6">
    <source>
        <dbReference type="Pfam" id="PF01761"/>
    </source>
</evidence>
<organism evidence="8 9">
    <name type="scientific">Anseongella ginsenosidimutans</name>
    <dbReference type="NCBI Taxonomy" id="496056"/>
    <lineage>
        <taxon>Bacteria</taxon>
        <taxon>Pseudomonadati</taxon>
        <taxon>Bacteroidota</taxon>
        <taxon>Sphingobacteriia</taxon>
        <taxon>Sphingobacteriales</taxon>
        <taxon>Sphingobacteriaceae</taxon>
        <taxon>Anseongella</taxon>
    </lineage>
</organism>
<gene>
    <name evidence="8" type="ORF">EDD80_103241</name>
</gene>
<proteinExistence type="predicted"/>
<comment type="cofactor">
    <cofactor evidence="1">
        <name>NAD(+)</name>
        <dbReference type="ChEBI" id="CHEBI:57540"/>
    </cofactor>
</comment>
<evidence type="ECO:0000259" key="7">
    <source>
        <dbReference type="Pfam" id="PF24621"/>
    </source>
</evidence>
<dbReference type="InterPro" id="IPR056179">
    <property type="entry name" value="DHQS_C"/>
</dbReference>
<evidence type="ECO:0000313" key="9">
    <source>
        <dbReference type="Proteomes" id="UP000295807"/>
    </source>
</evidence>
<dbReference type="Gene3D" id="1.20.1090.10">
    <property type="entry name" value="Dehydroquinate synthase-like - alpha domain"/>
    <property type="match status" value="1"/>
</dbReference>
<dbReference type="OrthoDB" id="9806583at2"/>
<dbReference type="InterPro" id="IPR050071">
    <property type="entry name" value="Dehydroquinate_synthase"/>
</dbReference>
<dbReference type="RefSeq" id="WP_132128590.1">
    <property type="nucleotide sequence ID" value="NZ_SMAD01000003.1"/>
</dbReference>
<evidence type="ECO:0000313" key="8">
    <source>
        <dbReference type="EMBL" id="TCS88377.1"/>
    </source>
</evidence>
<dbReference type="NCBIfam" id="NF004852">
    <property type="entry name" value="PRK06203.1"/>
    <property type="match status" value="1"/>
</dbReference>
<evidence type="ECO:0000256" key="4">
    <source>
        <dbReference type="ARBA" id="ARBA00023141"/>
    </source>
</evidence>
<feature type="domain" description="3-dehydroquinate synthase N-terminal" evidence="6">
    <location>
        <begin position="83"/>
        <end position="195"/>
    </location>
</feature>
<comment type="caution">
    <text evidence="8">The sequence shown here is derived from an EMBL/GenBank/DDBJ whole genome shotgun (WGS) entry which is preliminary data.</text>
</comment>
<dbReference type="InterPro" id="IPR030960">
    <property type="entry name" value="DHQS/DOIS_N"/>
</dbReference>
<dbReference type="PANTHER" id="PTHR43622:SF7">
    <property type="entry name" value="3-DEHYDROQUINATE SYNTHASE, CHLOROPLASTIC"/>
    <property type="match status" value="1"/>
</dbReference>
<dbReference type="Gene3D" id="3.40.50.1970">
    <property type="match status" value="1"/>
</dbReference>
<keyword evidence="5" id="KW-0456">Lyase</keyword>
<evidence type="ECO:0000256" key="5">
    <source>
        <dbReference type="ARBA" id="ARBA00023239"/>
    </source>
</evidence>
<dbReference type="SUPFAM" id="SSF56796">
    <property type="entry name" value="Dehydroquinate synthase-like"/>
    <property type="match status" value="1"/>
</dbReference>
<evidence type="ECO:0000256" key="3">
    <source>
        <dbReference type="ARBA" id="ARBA00023027"/>
    </source>
</evidence>
<dbReference type="PANTHER" id="PTHR43622">
    <property type="entry name" value="3-DEHYDROQUINATE SYNTHASE"/>
    <property type="match status" value="1"/>
</dbReference>
<accession>A0A4R3KTM3</accession>
<keyword evidence="3" id="KW-0520">NAD</keyword>
<dbReference type="AlphaFoldDB" id="A0A4R3KTM3"/>
<evidence type="ECO:0000256" key="1">
    <source>
        <dbReference type="ARBA" id="ARBA00001911"/>
    </source>
</evidence>
<dbReference type="EMBL" id="SMAD01000003">
    <property type="protein sequence ID" value="TCS88377.1"/>
    <property type="molecule type" value="Genomic_DNA"/>
</dbReference>
<keyword evidence="2" id="KW-0028">Amino-acid biosynthesis</keyword>
<dbReference type="Pfam" id="PF24621">
    <property type="entry name" value="DHQS_C"/>
    <property type="match status" value="1"/>
</dbReference>
<dbReference type="GO" id="GO:0008652">
    <property type="term" value="P:amino acid biosynthetic process"/>
    <property type="evidence" value="ECO:0007669"/>
    <property type="project" value="UniProtKB-KW"/>
</dbReference>
<dbReference type="CDD" id="cd08198">
    <property type="entry name" value="DHQS-like"/>
    <property type="match status" value="1"/>
</dbReference>
<feature type="domain" description="3-dehydroquinate synthase C-terminal" evidence="7">
    <location>
        <begin position="197"/>
        <end position="321"/>
    </location>
</feature>
<dbReference type="Pfam" id="PF01761">
    <property type="entry name" value="DHQ_synthase"/>
    <property type="match status" value="1"/>
</dbReference>
<keyword evidence="4" id="KW-0057">Aromatic amino acid biosynthesis</keyword>
<protein>
    <submittedName>
        <fullName evidence="8">3-dehydroquinate synthase</fullName>
    </submittedName>
</protein>